<dbReference type="InParanoid" id="A0A5C3NVE5"/>
<reference evidence="1 2" key="1">
    <citation type="journal article" date="2019" name="Nat. Ecol. Evol.">
        <title>Megaphylogeny resolves global patterns of mushroom evolution.</title>
        <authorList>
            <person name="Varga T."/>
            <person name="Krizsan K."/>
            <person name="Foldi C."/>
            <person name="Dima B."/>
            <person name="Sanchez-Garcia M."/>
            <person name="Sanchez-Ramirez S."/>
            <person name="Szollosi G.J."/>
            <person name="Szarkandi J.G."/>
            <person name="Papp V."/>
            <person name="Albert L."/>
            <person name="Andreopoulos W."/>
            <person name="Angelini C."/>
            <person name="Antonin V."/>
            <person name="Barry K.W."/>
            <person name="Bougher N.L."/>
            <person name="Buchanan P."/>
            <person name="Buyck B."/>
            <person name="Bense V."/>
            <person name="Catcheside P."/>
            <person name="Chovatia M."/>
            <person name="Cooper J."/>
            <person name="Damon W."/>
            <person name="Desjardin D."/>
            <person name="Finy P."/>
            <person name="Geml J."/>
            <person name="Haridas S."/>
            <person name="Hughes K."/>
            <person name="Justo A."/>
            <person name="Karasinski D."/>
            <person name="Kautmanova I."/>
            <person name="Kiss B."/>
            <person name="Kocsube S."/>
            <person name="Kotiranta H."/>
            <person name="LaButti K.M."/>
            <person name="Lechner B.E."/>
            <person name="Liimatainen K."/>
            <person name="Lipzen A."/>
            <person name="Lukacs Z."/>
            <person name="Mihaltcheva S."/>
            <person name="Morgado L.N."/>
            <person name="Niskanen T."/>
            <person name="Noordeloos M.E."/>
            <person name="Ohm R.A."/>
            <person name="Ortiz-Santana B."/>
            <person name="Ovrebo C."/>
            <person name="Racz N."/>
            <person name="Riley R."/>
            <person name="Savchenko A."/>
            <person name="Shiryaev A."/>
            <person name="Soop K."/>
            <person name="Spirin V."/>
            <person name="Szebenyi C."/>
            <person name="Tomsovsky M."/>
            <person name="Tulloss R.E."/>
            <person name="Uehling J."/>
            <person name="Grigoriev I.V."/>
            <person name="Vagvolgyi C."/>
            <person name="Papp T."/>
            <person name="Martin F.M."/>
            <person name="Miettinen O."/>
            <person name="Hibbett D.S."/>
            <person name="Nagy L.G."/>
        </authorList>
    </citation>
    <scope>NUCLEOTIDE SEQUENCE [LARGE SCALE GENOMIC DNA]</scope>
    <source>
        <strain evidence="1 2">HHB13444</strain>
    </source>
</reference>
<dbReference type="EMBL" id="ML211624">
    <property type="protein sequence ID" value="TFK81294.1"/>
    <property type="molecule type" value="Genomic_DNA"/>
</dbReference>
<evidence type="ECO:0000313" key="2">
    <source>
        <dbReference type="Proteomes" id="UP000308197"/>
    </source>
</evidence>
<evidence type="ECO:0000313" key="1">
    <source>
        <dbReference type="EMBL" id="TFK81294.1"/>
    </source>
</evidence>
<dbReference type="AlphaFoldDB" id="A0A5C3NVE5"/>
<protein>
    <submittedName>
        <fullName evidence="1">Uncharacterized protein</fullName>
    </submittedName>
</protein>
<proteinExistence type="predicted"/>
<name>A0A5C3NVE5_9APHY</name>
<sequence>MSGTGHAGAVIVAGLASCGLLSDLLPHSVGDTGLALYRHGSPQSLRAAEERNCGVPIRNVIPAVCSFWAMMADCPARVIPMDGFVRVLWDRSETPMKNISSRGDCGENILQQYV</sequence>
<gene>
    <name evidence="1" type="ORF">K466DRAFT_591330</name>
</gene>
<keyword evidence="2" id="KW-1185">Reference proteome</keyword>
<organism evidence="1 2">
    <name type="scientific">Polyporus arcularius HHB13444</name>
    <dbReference type="NCBI Taxonomy" id="1314778"/>
    <lineage>
        <taxon>Eukaryota</taxon>
        <taxon>Fungi</taxon>
        <taxon>Dikarya</taxon>
        <taxon>Basidiomycota</taxon>
        <taxon>Agaricomycotina</taxon>
        <taxon>Agaricomycetes</taxon>
        <taxon>Polyporales</taxon>
        <taxon>Polyporaceae</taxon>
        <taxon>Polyporus</taxon>
    </lineage>
</organism>
<dbReference type="Proteomes" id="UP000308197">
    <property type="component" value="Unassembled WGS sequence"/>
</dbReference>
<accession>A0A5C3NVE5</accession>